<dbReference type="InterPro" id="IPR002145">
    <property type="entry name" value="CopG"/>
</dbReference>
<evidence type="ECO:0000313" key="4">
    <source>
        <dbReference type="Proteomes" id="UP000243024"/>
    </source>
</evidence>
<protein>
    <submittedName>
        <fullName evidence="2 3">Antitoxin</fullName>
    </submittedName>
</protein>
<dbReference type="Proteomes" id="UP000244180">
    <property type="component" value="Unassembled WGS sequence"/>
</dbReference>
<dbReference type="InterPro" id="IPR010985">
    <property type="entry name" value="Ribbon_hlx_hlx"/>
</dbReference>
<dbReference type="AlphaFoldDB" id="A0A132NGH2"/>
<dbReference type="Proteomes" id="UP000243024">
    <property type="component" value="Unassembled WGS sequence"/>
</dbReference>
<gene>
    <name evidence="3" type="ORF">HSCHL_1414</name>
    <name evidence="2" type="ORF">SA87_10305</name>
</gene>
<organism evidence="3 5">
    <name type="scientific">Hydrogenibacillus schlegelii</name>
    <name type="common">Bacillus schlegelii</name>
    <dbReference type="NCBI Taxonomy" id="1484"/>
    <lineage>
        <taxon>Bacteria</taxon>
        <taxon>Bacillati</taxon>
        <taxon>Bacillota</taxon>
        <taxon>Bacilli</taxon>
        <taxon>Bacillales</taxon>
        <taxon>Bacillales Family X. Incertae Sedis</taxon>
        <taxon>Hydrogenibacillus</taxon>
    </lineage>
</organism>
<evidence type="ECO:0000313" key="2">
    <source>
        <dbReference type="EMBL" id="OAR04977.1"/>
    </source>
</evidence>
<name>A0A132NGH2_HYDSH</name>
<dbReference type="CDD" id="cd22231">
    <property type="entry name" value="RHH_NikR_HicB-like"/>
    <property type="match status" value="1"/>
</dbReference>
<dbReference type="SUPFAM" id="SSF47598">
    <property type="entry name" value="Ribbon-helix-helix"/>
    <property type="match status" value="1"/>
</dbReference>
<reference evidence="3 5" key="2">
    <citation type="submission" date="2017-08" db="EMBL/GenBank/DDBJ databases">
        <title>Burning lignite coal seam in the remote Altai Mountains harbors a hydrogen-driven thermophilic microbial community.</title>
        <authorList>
            <person name="Kadnikov V.V."/>
            <person name="Mardanov A.V."/>
            <person name="Ivasenko D."/>
            <person name="Beletsky A.V."/>
            <person name="Karnachuk O.V."/>
            <person name="Ravin N.V."/>
        </authorList>
    </citation>
    <scope>NUCLEOTIDE SEQUENCE [LARGE SCALE GENOMIC DNA]</scope>
    <source>
        <strain evidence="3">AL33</strain>
    </source>
</reference>
<proteinExistence type="predicted"/>
<dbReference type="STRING" id="1484.SA87_10305"/>
<reference evidence="2 4" key="1">
    <citation type="submission" date="2015-09" db="EMBL/GenBank/DDBJ databases">
        <title>Draft genome sequence of Hydrogenibacillus schlegelii DSM 2000.</title>
        <authorList>
            <person name="Hemp J."/>
        </authorList>
    </citation>
    <scope>NUCLEOTIDE SEQUENCE [LARGE SCALE GENOMIC DNA]</scope>
    <source>
        <strain evidence="2 4">MA 48</strain>
    </source>
</reference>
<dbReference type="Pfam" id="PF01402">
    <property type="entry name" value="RHH_1"/>
    <property type="match status" value="1"/>
</dbReference>
<dbReference type="GO" id="GO:0006355">
    <property type="term" value="P:regulation of DNA-templated transcription"/>
    <property type="evidence" value="ECO:0007669"/>
    <property type="project" value="InterPro"/>
</dbReference>
<evidence type="ECO:0000259" key="1">
    <source>
        <dbReference type="Pfam" id="PF01402"/>
    </source>
</evidence>
<feature type="domain" description="Ribbon-helix-helix protein CopG" evidence="1">
    <location>
        <begin position="11"/>
        <end position="48"/>
    </location>
</feature>
<evidence type="ECO:0000313" key="5">
    <source>
        <dbReference type="Proteomes" id="UP000244180"/>
    </source>
</evidence>
<dbReference type="Gene3D" id="1.10.1220.10">
    <property type="entry name" value="Met repressor-like"/>
    <property type="match status" value="1"/>
</dbReference>
<comment type="caution">
    <text evidence="3">The sequence shown here is derived from an EMBL/GenBank/DDBJ whole genome shotgun (WGS) entry which is preliminary data.</text>
</comment>
<dbReference type="OrthoDB" id="1634058at2"/>
<dbReference type="EMBL" id="JXBB01000007">
    <property type="protein sequence ID" value="OAR04977.1"/>
    <property type="molecule type" value="Genomic_DNA"/>
</dbReference>
<sequence length="96" mass="10982">MDRLGKEGAVKRIVVSVPQDLLAEVDGLAERERSSRSAFIREAMRHYVWEKRKEHLRARMEAGYQEMARINLVMAVEAQPAEEEADLTILRMVSGV</sequence>
<dbReference type="InterPro" id="IPR013321">
    <property type="entry name" value="Arc_rbn_hlx_hlx"/>
</dbReference>
<accession>A0A132NGH2</accession>
<dbReference type="RefSeq" id="WP_066199195.1">
    <property type="nucleotide sequence ID" value="NZ_JXBB01000007.1"/>
</dbReference>
<evidence type="ECO:0000313" key="3">
    <source>
        <dbReference type="EMBL" id="PTQ53786.1"/>
    </source>
</evidence>
<dbReference type="EMBL" id="PEBV01000010">
    <property type="protein sequence ID" value="PTQ53786.1"/>
    <property type="molecule type" value="Genomic_DNA"/>
</dbReference>
<keyword evidence="4" id="KW-1185">Reference proteome</keyword>